<dbReference type="AlphaFoldDB" id="A0A1F4RK29"/>
<dbReference type="InterPro" id="IPR050491">
    <property type="entry name" value="AmpC-like"/>
</dbReference>
<gene>
    <name evidence="2" type="ORF">A3F86_04800</name>
</gene>
<protein>
    <recommendedName>
        <fullName evidence="1">Beta-lactamase-related domain-containing protein</fullName>
    </recommendedName>
</protein>
<dbReference type="EMBL" id="METQ01000053">
    <property type="protein sequence ID" value="OGC08545.1"/>
    <property type="molecule type" value="Genomic_DNA"/>
</dbReference>
<comment type="caution">
    <text evidence="2">The sequence shown here is derived from an EMBL/GenBank/DDBJ whole genome shotgun (WGS) entry which is preliminary data.</text>
</comment>
<evidence type="ECO:0000313" key="2">
    <source>
        <dbReference type="EMBL" id="OGC08545.1"/>
    </source>
</evidence>
<name>A0A1F4RK29_UNCSA</name>
<dbReference type="PANTHER" id="PTHR46825">
    <property type="entry name" value="D-ALANYL-D-ALANINE-CARBOXYPEPTIDASE/ENDOPEPTIDASE AMPH"/>
    <property type="match status" value="1"/>
</dbReference>
<dbReference type="InterPro" id="IPR012338">
    <property type="entry name" value="Beta-lactam/transpept-like"/>
</dbReference>
<reference evidence="2 3" key="1">
    <citation type="journal article" date="2016" name="Nat. Commun.">
        <title>Thousands of microbial genomes shed light on interconnected biogeochemical processes in an aquifer system.</title>
        <authorList>
            <person name="Anantharaman K."/>
            <person name="Brown C.T."/>
            <person name="Hug L.A."/>
            <person name="Sharon I."/>
            <person name="Castelle C.J."/>
            <person name="Probst A.J."/>
            <person name="Thomas B.C."/>
            <person name="Singh A."/>
            <person name="Wilkins M.J."/>
            <person name="Karaoz U."/>
            <person name="Brodie E.L."/>
            <person name="Williams K.H."/>
            <person name="Hubbard S.S."/>
            <person name="Banfield J.F."/>
        </authorList>
    </citation>
    <scope>NUCLEOTIDE SEQUENCE [LARGE SCALE GENOMIC DNA]</scope>
</reference>
<dbReference type="InterPro" id="IPR001466">
    <property type="entry name" value="Beta-lactam-related"/>
</dbReference>
<dbReference type="Pfam" id="PF00144">
    <property type="entry name" value="Beta-lactamase"/>
    <property type="match status" value="1"/>
</dbReference>
<proteinExistence type="predicted"/>
<dbReference type="Proteomes" id="UP000179095">
    <property type="component" value="Unassembled WGS sequence"/>
</dbReference>
<feature type="domain" description="Beta-lactamase-related" evidence="1">
    <location>
        <begin position="40"/>
        <end position="359"/>
    </location>
</feature>
<dbReference type="STRING" id="1802568.A3F86_04800"/>
<evidence type="ECO:0000259" key="1">
    <source>
        <dbReference type="Pfam" id="PF00144"/>
    </source>
</evidence>
<organism evidence="2 3">
    <name type="scientific">candidate division WOR-1 bacterium RIFCSPLOWO2_12_FULL_45_9</name>
    <dbReference type="NCBI Taxonomy" id="1802568"/>
    <lineage>
        <taxon>Bacteria</taxon>
        <taxon>Bacillati</taxon>
        <taxon>Saganbacteria</taxon>
    </lineage>
</organism>
<dbReference type="Gene3D" id="3.40.710.10">
    <property type="entry name" value="DD-peptidase/beta-lactamase superfamily"/>
    <property type="match status" value="1"/>
</dbReference>
<evidence type="ECO:0000313" key="3">
    <source>
        <dbReference type="Proteomes" id="UP000179095"/>
    </source>
</evidence>
<accession>A0A1F4RK29</accession>
<dbReference type="PANTHER" id="PTHR46825:SF7">
    <property type="entry name" value="D-ALANYL-D-ALANINE CARBOXYPEPTIDASE"/>
    <property type="match status" value="1"/>
</dbReference>
<dbReference type="SUPFAM" id="SSF56601">
    <property type="entry name" value="beta-lactamase/transpeptidase-like"/>
    <property type="match status" value="1"/>
</dbReference>
<sequence>MRKKVASILLLILLVIGLSLLWTGYLEKVRILNPTVEARLDQLMQSSLEKYNAPGMILGVWVPGRGNYFKALGTANLATRADMDPTNRFRIGSLTKTFTATVVLQLIDEGRLGLDDSIEKYTAHVPQADKITIRQLLNMTSGVYDYTELFWLEEQLAENRFGNWVPEELVAAAVTHKPNFEPGQGYHYSNTNYVLLGMIVEKLTGDRLNNQIKMRITDKLRLTNTFFPSGNKIIGNYISGYFDEKENGKLIDWTEQDVSRAWASGAIVSNVYDLKTYIKALGEGVFLSRELQHVRLSDWVDIKSKQISSLQYGLGIFTLGGFVGYNGELPGYVTLAMYNPQNKATIVFMLNTQPAQAEAALMIFQELLEIVFP</sequence>